<reference evidence="3 4" key="1">
    <citation type="journal article" date="2019" name="Microorganisms">
        <title>Systematic Affiliation and Genome Analysis of Subtercola vilae DB165(T) with Particular Emphasis on Cold Adaptation of an Isolate from a High-Altitude Cold Volcano Lake.</title>
        <authorList>
            <person name="Villalobos A.S."/>
            <person name="Wiese J."/>
            <person name="Imhoff J.F."/>
            <person name="Dorador C."/>
            <person name="Keller A."/>
            <person name="Hentschel U."/>
        </authorList>
    </citation>
    <scope>NUCLEOTIDE SEQUENCE [LARGE SCALE GENOMIC DNA]</scope>
    <source>
        <strain evidence="3 4">DB165</strain>
    </source>
</reference>
<dbReference type="InterPro" id="IPR013785">
    <property type="entry name" value="Aldolase_TIM"/>
</dbReference>
<evidence type="ECO:0000256" key="1">
    <source>
        <dbReference type="SAM" id="MobiDB-lite"/>
    </source>
</evidence>
<gene>
    <name evidence="3" type="ORF">D4765_08025</name>
</gene>
<accession>A0A4T2C3K9</accession>
<dbReference type="RefSeq" id="WP_136641765.1">
    <property type="nucleotide sequence ID" value="NZ_QYRT01000011.1"/>
</dbReference>
<dbReference type="AlphaFoldDB" id="A0A4T2C3K9"/>
<dbReference type="SUPFAM" id="SSF51445">
    <property type="entry name" value="(Trans)glycosidases"/>
    <property type="match status" value="1"/>
</dbReference>
<name>A0A4T2C3K9_9MICO</name>
<dbReference type="PROSITE" id="PS51257">
    <property type="entry name" value="PROKAR_LIPOPROTEIN"/>
    <property type="match status" value="1"/>
</dbReference>
<dbReference type="Gene3D" id="3.20.20.70">
    <property type="entry name" value="Aldolase class I"/>
    <property type="match status" value="1"/>
</dbReference>
<dbReference type="InterPro" id="IPR017853">
    <property type="entry name" value="GH"/>
</dbReference>
<dbReference type="Proteomes" id="UP000306192">
    <property type="component" value="Unassembled WGS sequence"/>
</dbReference>
<keyword evidence="4" id="KW-1185">Reference proteome</keyword>
<evidence type="ECO:0000259" key="2">
    <source>
        <dbReference type="Pfam" id="PF03537"/>
    </source>
</evidence>
<dbReference type="PANTHER" id="PTHR35273">
    <property type="entry name" value="ALPHA-1,4 POLYGALACTOSAMINIDASE, PUTATIVE (AFU_ORTHOLOGUE AFUA_3G07890)-RELATED"/>
    <property type="match status" value="1"/>
</dbReference>
<organism evidence="3 4">
    <name type="scientific">Subtercola vilae</name>
    <dbReference type="NCBI Taxonomy" id="2056433"/>
    <lineage>
        <taxon>Bacteria</taxon>
        <taxon>Bacillati</taxon>
        <taxon>Actinomycetota</taxon>
        <taxon>Actinomycetes</taxon>
        <taxon>Micrococcales</taxon>
        <taxon>Microbacteriaceae</taxon>
        <taxon>Subtercola</taxon>
    </lineage>
</organism>
<dbReference type="EMBL" id="QYRT01000011">
    <property type="protein sequence ID" value="TIH37721.1"/>
    <property type="molecule type" value="Genomic_DNA"/>
</dbReference>
<feature type="region of interest" description="Disordered" evidence="1">
    <location>
        <begin position="34"/>
        <end position="67"/>
    </location>
</feature>
<sequence>MKESGVKALGSFMVCCGVVVVALTGCAGGEPVSGSTSASASASTSTSTSASTSATSPASSSPAAGIALPPAGAPADYQLGGAFPPASAVMVVTRDSTAPPAPGLYSICYVNAFQSQPGVDWPSALVLHDASGAPLRDPGWPDESIFDTSTAANRTELLARLTATVSGCSAAGYRAVEFDNLDSYTRSNGALTVDDALAFATQLVTLAHTNNLAAGQKNAPDLAARAHSAAGFDFAVAEECIRFAECEAYAAVYGENVIDIEYAENLGGSGGAGAASSTDLTAAIAHVCATSPRPRSTMVRDHSLTAPGSATFVDQSCAP</sequence>
<feature type="domain" description="Glycoside-hydrolase family GH114 TIM-barrel" evidence="2">
    <location>
        <begin position="76"/>
        <end position="305"/>
    </location>
</feature>
<dbReference type="OrthoDB" id="319933at2"/>
<protein>
    <recommendedName>
        <fullName evidence="2">Glycoside-hydrolase family GH114 TIM-barrel domain-containing protein</fullName>
    </recommendedName>
</protein>
<proteinExistence type="predicted"/>
<evidence type="ECO:0000313" key="4">
    <source>
        <dbReference type="Proteomes" id="UP000306192"/>
    </source>
</evidence>
<dbReference type="PANTHER" id="PTHR35273:SF2">
    <property type="entry name" value="ALPHA-GALACTOSIDASE"/>
    <property type="match status" value="1"/>
</dbReference>
<dbReference type="InterPro" id="IPR004352">
    <property type="entry name" value="GH114_TIM-barrel"/>
</dbReference>
<comment type="caution">
    <text evidence="3">The sequence shown here is derived from an EMBL/GenBank/DDBJ whole genome shotgun (WGS) entry which is preliminary data.</text>
</comment>
<evidence type="ECO:0000313" key="3">
    <source>
        <dbReference type="EMBL" id="TIH37721.1"/>
    </source>
</evidence>
<dbReference type="Pfam" id="PF03537">
    <property type="entry name" value="Glyco_hydro_114"/>
    <property type="match status" value="1"/>
</dbReference>